<evidence type="ECO:0000313" key="2">
    <source>
        <dbReference type="Proteomes" id="UP001064048"/>
    </source>
</evidence>
<accession>A0ACC0K2S8</accession>
<comment type="caution">
    <text evidence="1">The sequence shown here is derived from an EMBL/GenBank/DDBJ whole genome shotgun (WGS) entry which is preliminary data.</text>
</comment>
<name>A0ACC0K2S8_CHOFU</name>
<organism evidence="1 2">
    <name type="scientific">Choristoneura fumiferana</name>
    <name type="common">Spruce budworm moth</name>
    <name type="synonym">Archips fumiferana</name>
    <dbReference type="NCBI Taxonomy" id="7141"/>
    <lineage>
        <taxon>Eukaryota</taxon>
        <taxon>Metazoa</taxon>
        <taxon>Ecdysozoa</taxon>
        <taxon>Arthropoda</taxon>
        <taxon>Hexapoda</taxon>
        <taxon>Insecta</taxon>
        <taxon>Pterygota</taxon>
        <taxon>Neoptera</taxon>
        <taxon>Endopterygota</taxon>
        <taxon>Lepidoptera</taxon>
        <taxon>Glossata</taxon>
        <taxon>Ditrysia</taxon>
        <taxon>Tortricoidea</taxon>
        <taxon>Tortricidae</taxon>
        <taxon>Tortricinae</taxon>
        <taxon>Choristoneura</taxon>
    </lineage>
</organism>
<feature type="non-terminal residue" evidence="1">
    <location>
        <position position="1"/>
    </location>
</feature>
<dbReference type="EMBL" id="CM046131">
    <property type="protein sequence ID" value="KAI8430680.1"/>
    <property type="molecule type" value="Genomic_DNA"/>
</dbReference>
<reference evidence="1 2" key="1">
    <citation type="journal article" date="2022" name="Genome Biol. Evol.">
        <title>The Spruce Budworm Genome: Reconstructing the Evolutionary History of Antifreeze Proteins.</title>
        <authorList>
            <person name="Beliveau C."/>
            <person name="Gagne P."/>
            <person name="Picq S."/>
            <person name="Vernygora O."/>
            <person name="Keeling C.I."/>
            <person name="Pinkney K."/>
            <person name="Doucet D."/>
            <person name="Wen F."/>
            <person name="Johnston J.S."/>
            <person name="Maaroufi H."/>
            <person name="Boyle B."/>
            <person name="Laroche J."/>
            <person name="Dewar K."/>
            <person name="Juretic N."/>
            <person name="Blackburn G."/>
            <person name="Nisole A."/>
            <person name="Brunet B."/>
            <person name="Brandao M."/>
            <person name="Lumley L."/>
            <person name="Duan J."/>
            <person name="Quan G."/>
            <person name="Lucarotti C.J."/>
            <person name="Roe A.D."/>
            <person name="Sperling F.A.H."/>
            <person name="Levesque R.C."/>
            <person name="Cusson M."/>
        </authorList>
    </citation>
    <scope>NUCLEOTIDE SEQUENCE [LARGE SCALE GENOMIC DNA]</scope>
    <source>
        <strain evidence="1">Glfc:IPQL:Cfum</strain>
    </source>
</reference>
<proteinExistence type="predicted"/>
<gene>
    <name evidence="1" type="ORF">MSG28_000875</name>
</gene>
<evidence type="ECO:0000313" key="1">
    <source>
        <dbReference type="EMBL" id="KAI8430680.1"/>
    </source>
</evidence>
<sequence length="1067" mass="121789">EQYIFNVFEVIVSTLETKLQRIENLDKAVEHLMRRVEALDSRVNDNIHKTDAIISKLGNLDLKLFSHLTEDEEKTFAETTTKRQALHQISDAKLLDQKLESLDQKVTDIDSKLVGLKNQIDNNFLPVDDINAEASEKKPISLNVIEIAKGLNTEVITEITKEVDQLRTSMSTVDRKLQFHINLVSENLGKVLYMMADVHAAIVEPEAASINVNGLFKNRTATSTQSPVTKGSKIDTLVNKIIPMMSVSEKMDEVWDVVVGTKSSVDDLVPKSDELLTQTQRQERAIGQIHSDLRLKTNLIIENLDMVEKRLKKQEDDVATLAQRPVPAELLLDPTIDRLVEYAPNRYRVDEPSTDPSTSTAAATTVPSSTVNISPSTASNSSAGPPVTPANAGAGAAARAASRKGGIIFPSVKNKPIIGNNTFASEIVANYKDVKGYSCVDLLNAGMRESGVYYLQIRGTTYWFLKVYCEQNVAEGGWTVIHRRDDYGALAENFNRDWGDYKNGFGDPSKEFWLGNENIYMLTNNDDYMLRVELEDFDGNKRYAQYSHFKIYSEGEYYKLEIDGYEGNAGDSLNDPDNDRSSLNCASMLKGGWWWKSCGRGLNGLYLHDPQDLTARQGTTEPALKLLLSIVMGYPLAIVYHKYIRQNKDWRNIYFVVTGFDMAFYNFGISMYHNLIPTLAIYLSTMVLGPGKTNATVTFVLNMGYLLAGYILTESEDYDITWTMPHCVLTLKLMALSFDMWDYQRMLKGEELSANNQKTAIEKPPTLLELLGFVYFPSCFLVGPQFSFCRYTDFVYEKFPLDKEASVYESEGIKRLLQGFLYLIAFQLGVSVFSMNYMLSDEFWERSIFYRHLYCGLWAHFALYKYISCWLLTEASCIRFGLSYAGEAAGGGSRWDGCSNIKLLRFEFATKFQHYIDSFNCNTNHFAAEYIYKRLKFLGNRHLSQFFTLLFLALWHGTRSGYYVTFFNEFIIIYMEKEFESILVKSDIYQKMWSNNIIQYILYAVLKLYSIVFMGWSLVPFDLKVYPKWWAIYSSLYFSGFVLFVPWAFVYKPLLIKGLKYLKTKPE</sequence>
<dbReference type="Proteomes" id="UP001064048">
    <property type="component" value="Chromosome Z"/>
</dbReference>
<keyword evidence="2" id="KW-1185">Reference proteome</keyword>
<protein>
    <submittedName>
        <fullName evidence="1">Uncharacterized protein</fullName>
    </submittedName>
</protein>